<dbReference type="EMBL" id="LT622826">
    <property type="protein sequence ID" value="SCW20643.1"/>
    <property type="molecule type" value="Genomic_DNA"/>
</dbReference>
<evidence type="ECO:0000313" key="5">
    <source>
        <dbReference type="Proteomes" id="UP000248776"/>
    </source>
</evidence>
<dbReference type="Proteomes" id="UP000248776">
    <property type="component" value="Unassembled WGS sequence"/>
</dbReference>
<reference evidence="4" key="2">
    <citation type="submission" date="2017-02" db="EMBL/GenBank/DDBJ databases">
        <title>Diversity of integrative and conjugative elements of Streptococcus salivarius and their intra- and interspecies transfer.</title>
        <authorList>
            <person name="Dahmane N."/>
            <person name="Libante V."/>
            <person name="Charron-Bourgoin F."/>
            <person name="Guedon E."/>
            <person name="Guedon G."/>
            <person name="Leblond-Bourget N."/>
            <person name="Payot S."/>
        </authorList>
    </citation>
    <scope>NUCLEOTIDE SEQUENCE</scope>
    <source>
        <strain evidence="4">B57</strain>
    </source>
</reference>
<keyword evidence="1" id="KW-0378">Hydrolase</keyword>
<dbReference type="EMBL" id="NSIW01000002">
    <property type="protein sequence ID" value="PZD57336.1"/>
    <property type="molecule type" value="Genomic_DNA"/>
</dbReference>
<name>A0A1R3T8J1_STRSL</name>
<dbReference type="RefSeq" id="WP_110980814.1">
    <property type="nucleotide sequence ID" value="NZ_JAAJBE010000005.1"/>
</dbReference>
<evidence type="ECO:0000313" key="3">
    <source>
        <dbReference type="EMBL" id="PZD57336.1"/>
    </source>
</evidence>
<reference evidence="3 5" key="3">
    <citation type="submission" date="2017-08" db="EMBL/GenBank/DDBJ databases">
        <title>Streptococcus salivarius strain HS0302 Genome.</title>
        <authorList>
            <person name="Smith J."/>
            <person name="Deng P."/>
            <person name="Geng M."/>
        </authorList>
    </citation>
    <scope>NUCLEOTIDE SEQUENCE [LARGE SCALE GENOMIC DNA]</scope>
    <source>
        <strain evidence="3 5">HS0302</strain>
    </source>
</reference>
<dbReference type="GO" id="GO:0003677">
    <property type="term" value="F:DNA binding"/>
    <property type="evidence" value="ECO:0007669"/>
    <property type="project" value="InterPro"/>
</dbReference>
<dbReference type="GO" id="GO:0009307">
    <property type="term" value="P:DNA restriction-modification system"/>
    <property type="evidence" value="ECO:0007669"/>
    <property type="project" value="InterPro"/>
</dbReference>
<keyword evidence="2" id="KW-0175">Coiled coil</keyword>
<feature type="coiled-coil region" evidence="2">
    <location>
        <begin position="4"/>
        <end position="66"/>
    </location>
</feature>
<reference evidence="4" key="1">
    <citation type="submission" date="2016-08" db="EMBL/GenBank/DDBJ databases">
        <authorList>
            <person name="Seilhamer J.J."/>
        </authorList>
    </citation>
    <scope>NUCLEOTIDE SEQUENCE</scope>
    <source>
        <strain evidence="4">B57</strain>
    </source>
</reference>
<evidence type="ECO:0000256" key="2">
    <source>
        <dbReference type="SAM" id="Coils"/>
    </source>
</evidence>
<evidence type="ECO:0000313" key="4">
    <source>
        <dbReference type="EMBL" id="SCW20643.1"/>
    </source>
</evidence>
<dbReference type="GO" id="GO:0009036">
    <property type="term" value="F:type II site-specific deoxyribonuclease activity"/>
    <property type="evidence" value="ECO:0007669"/>
    <property type="project" value="InterPro"/>
</dbReference>
<accession>A0A1R3T8J1</accession>
<keyword evidence="3" id="KW-0540">Nuclease</keyword>
<keyword evidence="3" id="KW-0255">Endonuclease</keyword>
<dbReference type="InterPro" id="IPR043091">
    <property type="entry name" value="Restr_endonucII_AvaI/BsoBI_hel"/>
</dbReference>
<dbReference type="CDD" id="cd22315">
    <property type="entry name" value="BsoBI-like"/>
    <property type="match status" value="1"/>
</dbReference>
<gene>
    <name evidence="4" type="primary">bsoBIR</name>
    <name evidence="3" type="ORF">CKU37_01015</name>
</gene>
<dbReference type="Gene3D" id="1.10.238.90">
    <property type="entry name" value="Restriction endonuclease BsobI, helical domain"/>
    <property type="match status" value="1"/>
</dbReference>
<dbReference type="SUPFAM" id="SSF52980">
    <property type="entry name" value="Restriction endonuclease-like"/>
    <property type="match status" value="1"/>
</dbReference>
<dbReference type="InterPro" id="IPR015277">
    <property type="entry name" value="Restrct_endonuc_II_AvaI/BsoBI"/>
</dbReference>
<protein>
    <submittedName>
        <fullName evidence="3">Restriction endonuclease</fullName>
    </submittedName>
    <submittedName>
        <fullName evidence="4">Type-2 restriction enzyme BsoBI</fullName>
    </submittedName>
</protein>
<dbReference type="Pfam" id="PF09194">
    <property type="entry name" value="Endonuc-BsobI"/>
    <property type="match status" value="1"/>
</dbReference>
<sequence length="320" mass="36161">MTAVKELIKKAEDLQTSYEEYRAGFLNQALEKNRRSEPFIQEAYALKLIASNLEKAEDLLENSDIEDSLLTASGISEKASKVITDSDKKEAIKNLIENFLLPSGDKFPEELAFRYLFFKGDSFGGIMRNLTGKLAKEKFIRSIIAMLNVNSIPYYWTDKIIGKIKWEEAPVDDYQIEQRCKAIRWVKGNEKRILIIDFSFKVKGEISFTNNVDICLFEGDESTKISEFKEDTKLALVLGELKGGIDKAGADEHWKTANSALGRIRTVFGSKTDTVFIGAAIEANMANEIFNQLQDGQLTNAANLNNDAQLYNVVNWIIRK</sequence>
<proteinExistence type="predicted"/>
<dbReference type="AlphaFoldDB" id="A0A1R3T8J1"/>
<dbReference type="Gene3D" id="3.40.91.10">
    <property type="match status" value="1"/>
</dbReference>
<evidence type="ECO:0000256" key="1">
    <source>
        <dbReference type="ARBA" id="ARBA00022801"/>
    </source>
</evidence>
<organism evidence="4">
    <name type="scientific">Streptococcus salivarius</name>
    <dbReference type="NCBI Taxonomy" id="1304"/>
    <lineage>
        <taxon>Bacteria</taxon>
        <taxon>Bacillati</taxon>
        <taxon>Bacillota</taxon>
        <taxon>Bacilli</taxon>
        <taxon>Lactobacillales</taxon>
        <taxon>Streptococcaceae</taxon>
        <taxon>Streptococcus</taxon>
    </lineage>
</organism>
<dbReference type="InterPro" id="IPR011335">
    <property type="entry name" value="Restrct_endonuc-II-like"/>
</dbReference>